<feature type="compositionally biased region" description="Low complexity" evidence="1">
    <location>
        <begin position="1967"/>
        <end position="1985"/>
    </location>
</feature>
<feature type="compositionally biased region" description="Low complexity" evidence="1">
    <location>
        <begin position="715"/>
        <end position="743"/>
    </location>
</feature>
<feature type="compositionally biased region" description="Low complexity" evidence="1">
    <location>
        <begin position="1243"/>
        <end position="1326"/>
    </location>
</feature>
<feature type="compositionally biased region" description="Low complexity" evidence="1">
    <location>
        <begin position="1549"/>
        <end position="1576"/>
    </location>
</feature>
<dbReference type="PROSITE" id="PS50948">
    <property type="entry name" value="PAN"/>
    <property type="match status" value="3"/>
</dbReference>
<feature type="compositionally biased region" description="Basic and acidic residues" evidence="1">
    <location>
        <begin position="1607"/>
        <end position="1616"/>
    </location>
</feature>
<evidence type="ECO:0000256" key="2">
    <source>
        <dbReference type="SAM" id="SignalP"/>
    </source>
</evidence>
<feature type="compositionally biased region" description="Low complexity" evidence="1">
    <location>
        <begin position="1809"/>
        <end position="1832"/>
    </location>
</feature>
<feature type="compositionally biased region" description="Low complexity" evidence="1">
    <location>
        <begin position="2030"/>
        <end position="2056"/>
    </location>
</feature>
<feature type="compositionally biased region" description="Basic and acidic residues" evidence="1">
    <location>
        <begin position="1947"/>
        <end position="1961"/>
    </location>
</feature>
<feature type="region of interest" description="Disordered" evidence="1">
    <location>
        <begin position="163"/>
        <end position="409"/>
    </location>
</feature>
<feature type="compositionally biased region" description="Polar residues" evidence="1">
    <location>
        <begin position="1904"/>
        <end position="1922"/>
    </location>
</feature>
<accession>A0A8R1UCV3</accession>
<dbReference type="Pfam" id="PF00024">
    <property type="entry name" value="PAN_1"/>
    <property type="match status" value="1"/>
</dbReference>
<dbReference type="PANTHER" id="PTHR21583:SF8">
    <property type="entry name" value="PROTEIN ELYS"/>
    <property type="match status" value="1"/>
</dbReference>
<feature type="compositionally biased region" description="Gly residues" evidence="1">
    <location>
        <begin position="1327"/>
        <end position="1345"/>
    </location>
</feature>
<feature type="compositionally biased region" description="Low complexity" evidence="1">
    <location>
        <begin position="1786"/>
        <end position="1795"/>
    </location>
</feature>
<dbReference type="EnsemblMetazoa" id="PPA20403.1">
    <property type="protein sequence ID" value="PPA20403.1"/>
    <property type="gene ID" value="WBGene00109957"/>
</dbReference>
<evidence type="ECO:0000313" key="3">
    <source>
        <dbReference type="EnsemblMetazoa" id="PPA20403.1"/>
    </source>
</evidence>
<feature type="compositionally biased region" description="Polar residues" evidence="1">
    <location>
        <begin position="2181"/>
        <end position="2195"/>
    </location>
</feature>
<reference evidence="4" key="1">
    <citation type="journal article" date="2008" name="Nat. Genet.">
        <title>The Pristionchus pacificus genome provides a unique perspective on nematode lifestyle and parasitism.</title>
        <authorList>
            <person name="Dieterich C."/>
            <person name="Clifton S.W."/>
            <person name="Schuster L.N."/>
            <person name="Chinwalla A."/>
            <person name="Delehaunty K."/>
            <person name="Dinkelacker I."/>
            <person name="Fulton L."/>
            <person name="Fulton R."/>
            <person name="Godfrey J."/>
            <person name="Minx P."/>
            <person name="Mitreva M."/>
            <person name="Roeseler W."/>
            <person name="Tian H."/>
            <person name="Witte H."/>
            <person name="Yang S.P."/>
            <person name="Wilson R.K."/>
            <person name="Sommer R.J."/>
        </authorList>
    </citation>
    <scope>NUCLEOTIDE SEQUENCE [LARGE SCALE GENOMIC DNA]</scope>
    <source>
        <strain evidence="4">PS312</strain>
    </source>
</reference>
<feature type="compositionally biased region" description="Basic and acidic residues" evidence="1">
    <location>
        <begin position="1528"/>
        <end position="1541"/>
    </location>
</feature>
<feature type="compositionally biased region" description="Acidic residues" evidence="1">
    <location>
        <begin position="744"/>
        <end position="757"/>
    </location>
</feature>
<sequence length="2609" mass="267910">MRGMILRTVLLCIGTVLAFPTLDGHLPQTIDCPNSDIHVFVNQSAVDRSEYTFVDWNAANLQDCIEKCFGNHFCYSIRFDSSLEHNCGLYYFAAYNCSNQALTKASTIDYKGGSITLDCIRCPGRGDFVTAPPFSSVGEQTIVSETAVLARGKNIKGTATEITHNSNHDGLPHAEVEGDTAKNVKGDEGKEGEKGAIEGSGETPAAGSPSETGGEKTGEEPSASTETTLTGQNPSGEQSEAEGSTSVPSAESSDATTGTPEETAEATVVPSTETGEGTTEAGTGAATEAPSADGAAETTAAPTEGEAGSTEAHGTGAKGGSTPAGAENEEPSTVEGSGEEEVEATSPLTGESNGEPESIGEASGEGSPSASESSSRAPGIKPTEGVEGSGVEGSGETPEIGLQEEEEPVKVEIETTTVWNGHTEQPRVCDGNLRFVPSSIVDLDTVQLLVNSTKANSPAECAKICYEHNCGFAYYEPSTFICQFMANTEDLVDSSTCPSDHKDAKYQAEFRTDVASTLTCVVCAKDSEVDKEKPALQPVSSPRRGSYPACIISFQVAEGDHSSFPFYKSIQVGGLNECARHCFIGECSQSVYNPKTKECRLGSNPKDTCNNLPIIQKFVAQSDEVLLQCFRCVPEDLIGVKGTVSETTGYREPPTAAESIDESAATANREKEQSAAAAATEATTTPAADTTEAEPEETTTISGTGDEVELSEPLPEGVTEAPEETTTVTESTTTVEETTPIGGEEVELEEASGEEETTTASGEIATSSSGYDSTTVSSAGEKVGGKEGEEATTAGEDEGSGEEGAAPETSANKDYEASTAAGAASKDEEGEAATTAASEETTTGGAEGEATTAEGEESTTSGGEEAATTAGEEEATTGGAEGEETTVATGEEGASTEAPAEGSSTLTPEEAATTEAGAEGTTLSTEEAATSEGPGEMSKAIEQNDKPLILASEDLDFGKSCVIKFQSALFSDRPSSLTAQFEKAFPVDSIELCATRCFQDGCTSAKYEPESKTCHLAYEDKPICDRTELHLRMKEVEGDTWIHCVNCYPEKSVVNDVLGAPLNHTSGEEENAKESVLDKVVEVVSDAAHSVAETITGMKPDLVLKHGCIVNFQTSLSSEMAEKVEYVPPFKTRYAHRCATKCFQEGCASATFNPTTNECSLGYGRFVKCSNGPLVTTALDIKETVTIHCMSCIHHKPGEGGIDLVVLSPDDARIHLSESQDVPAEEVEGSGTEDSTVSKVEGGEATTGAAEAAKGTTAASEEGTTVSGTEEATTAGTEEGSTVAGAEEASTVSGAESTEGEGSSTASSAEPTTAAGEESSTVEGSGEVNGGTLGGGEGPLEGPGTGKIKEVPLETAADGVQLPKGVNLEEAEGKVQVNEEGKKFKPELPTGFSIDSGLGKVQVDGKMTDGLETGGKAEAGTGDKGTAAGAAGEGEKPAEATTGAGIETATGESSTEAPSESSISNGGGTESSTGLTAGEEGGESTTASTDESASSTETPSESTTAGGVTSTIGEEAASSTDGHGIIHPAKEFEHTPLHPEGEEVEVETAETTTTSEGEGATSTSKDSEGTTASTEETTTEEEGPAFVQESPSEDEEKAEEGLSIANDDLKHREGLVEKALATGKPESSTGATVPAEKPVAAESIDEAKGTVSPVGEEEASKSSVTPVESSTSAPSESSTVESTAPTTAAFSQPSGGELDAMAAMDETETEATKEEATTSSSEGSTTTAASTDATTPAASESTTSGVTDEASTTAASTDDLQHREGILEKALASANPAVTKKEGENSESTTPSSENADGSSSTVEPVIDSTVTSSTESASSEGAESTVASSTEGSVDAGETTVSASTESTVAEGGESTVAPIEGMAASIDEKTKAESKEVEEEMAQKGEVKETGEKGVAAASMDDGSSTASPSEWTIHTTTVPSPADLAKSQHHEKGGAEFGQTGQKGTEEVHEGTAHKGELKGTGAGKASTSSSLDASSTVAPSDTDGAAFAVASDAATGELTTSSSVDGGAGGLAREGETESTTSSPADTTPESTTGTVESTSSSSDSTVESTTGASEKTSPSSDSTAESTTGASEGSSTAASSDAIGESSTSSSEGSSTVASSESQDTTSSIDSEGLIQKALATAHLKGTEKGEASTTAVPSPADLAKSQHHEKGGAEFGQAGQRGSEGVGAQEDEIKSSTISPVEASTSATGESLDGGIDRALTAIGESTTEPPVQAVKDLLDALASGDFDKALLGKKPNGTEAEKLLSGKTQITEMATPINQKHECSSGKLSFSTFELVDLTTKFEADAVAFSLPHCARLCYERVHRVLLFQIGCTMAAYSRFPRPLCLMHFEKDEKESHRCNGETNRTSHWEYSSLQQVVAIDCILCGGLTVLFHGYSFTGSRWFCREGQTFFGHDQTVDITTLHAIDDSIVTVPSPQGISKACDGGRIEFQFVPAGSLPRLNVTNDVPARTPADCARKCHETKGCTTAGFIPTPSAEIANGVCLLTSDDEVCISREDAVPQHASVTAFVISCIRCTRCSYTLSHMTLSSSTAKFQHIATVQTIGECAEVCHDKKCVFAQYDATTNTCALSMESSLENGCRKVEPPLAVKGAYPVRLECVQCKE</sequence>
<feature type="compositionally biased region" description="Basic and acidic residues" evidence="1">
    <location>
        <begin position="1371"/>
        <end position="1386"/>
    </location>
</feature>
<dbReference type="Proteomes" id="UP000005239">
    <property type="component" value="Unassembled WGS sequence"/>
</dbReference>
<feature type="chain" id="PRO_5043321510" evidence="2">
    <location>
        <begin position="19"/>
        <end position="2609"/>
    </location>
</feature>
<feature type="compositionally biased region" description="Basic and acidic residues" evidence="1">
    <location>
        <begin position="1868"/>
        <end position="1894"/>
    </location>
</feature>
<dbReference type="InterPro" id="IPR003609">
    <property type="entry name" value="Pan_app"/>
</dbReference>
<feature type="compositionally biased region" description="Low complexity" evidence="1">
    <location>
        <begin position="1839"/>
        <end position="1852"/>
    </location>
</feature>
<feature type="region of interest" description="Disordered" evidence="1">
    <location>
        <begin position="1218"/>
        <end position="1985"/>
    </location>
</feature>
<feature type="region of interest" description="Disordered" evidence="1">
    <location>
        <begin position="1997"/>
        <end position="2199"/>
    </location>
</feature>
<dbReference type="PANTHER" id="PTHR21583">
    <property type="entry name" value="ELYS PROTEIN"/>
    <property type="match status" value="1"/>
</dbReference>
<reference evidence="3" key="2">
    <citation type="submission" date="2022-06" db="UniProtKB">
        <authorList>
            <consortium name="EnsemblMetazoa"/>
        </authorList>
    </citation>
    <scope>IDENTIFICATION</scope>
    <source>
        <strain evidence="3">PS312</strain>
    </source>
</reference>
<feature type="compositionally biased region" description="Low complexity" evidence="1">
    <location>
        <begin position="832"/>
        <end position="870"/>
    </location>
</feature>
<name>A0A2A6CYT9_PRIPA</name>
<feature type="compositionally biased region" description="Low complexity" evidence="1">
    <location>
        <begin position="1414"/>
        <end position="1430"/>
    </location>
</feature>
<accession>A0A2A6CYT9</accession>
<feature type="compositionally biased region" description="Polar residues" evidence="1">
    <location>
        <begin position="222"/>
        <end position="254"/>
    </location>
</feature>
<feature type="compositionally biased region" description="Low complexity" evidence="1">
    <location>
        <begin position="1439"/>
        <end position="1507"/>
    </location>
</feature>
<feature type="compositionally biased region" description="Low complexity" evidence="1">
    <location>
        <begin position="2064"/>
        <end position="2107"/>
    </location>
</feature>
<keyword evidence="2" id="KW-0732">Signal</keyword>
<dbReference type="OrthoDB" id="5869233at2759"/>
<keyword evidence="4" id="KW-1185">Reference proteome</keyword>
<protein>
    <submittedName>
        <fullName evidence="3">Srap-1</fullName>
    </submittedName>
</protein>
<feature type="compositionally biased region" description="Low complexity" evidence="1">
    <location>
        <begin position="1662"/>
        <end position="1688"/>
    </location>
</feature>
<proteinExistence type="predicted"/>
<feature type="compositionally biased region" description="Low complexity" evidence="1">
    <location>
        <begin position="1717"/>
        <end position="1758"/>
    </location>
</feature>
<dbReference type="InterPro" id="IPR052620">
    <property type="entry name" value="ELYS/MEL-28_NucAsmblyFactor"/>
</dbReference>
<feature type="compositionally biased region" description="Low complexity" evidence="1">
    <location>
        <begin position="885"/>
        <end position="932"/>
    </location>
</feature>
<feature type="region of interest" description="Disordered" evidence="1">
    <location>
        <begin position="645"/>
        <end position="938"/>
    </location>
</feature>
<organism evidence="3 4">
    <name type="scientific">Pristionchus pacificus</name>
    <name type="common">Parasitic nematode worm</name>
    <dbReference type="NCBI Taxonomy" id="54126"/>
    <lineage>
        <taxon>Eukaryota</taxon>
        <taxon>Metazoa</taxon>
        <taxon>Ecdysozoa</taxon>
        <taxon>Nematoda</taxon>
        <taxon>Chromadorea</taxon>
        <taxon>Rhabditida</taxon>
        <taxon>Rhabditina</taxon>
        <taxon>Diplogasteromorpha</taxon>
        <taxon>Diplogasteroidea</taxon>
        <taxon>Neodiplogasteridae</taxon>
        <taxon>Pristionchus</taxon>
    </lineage>
</organism>
<feature type="compositionally biased region" description="Low complexity" evidence="1">
    <location>
        <begin position="675"/>
        <end position="690"/>
    </location>
</feature>
<feature type="compositionally biased region" description="Low complexity" evidence="1">
    <location>
        <begin position="758"/>
        <end position="781"/>
    </location>
</feature>
<evidence type="ECO:0000313" key="4">
    <source>
        <dbReference type="Proteomes" id="UP000005239"/>
    </source>
</evidence>
<feature type="signal peptide" evidence="2">
    <location>
        <begin position="1"/>
        <end position="18"/>
    </location>
</feature>
<feature type="compositionally biased region" description="Low complexity" evidence="1">
    <location>
        <begin position="355"/>
        <end position="386"/>
    </location>
</feature>
<feature type="compositionally biased region" description="Polar residues" evidence="1">
    <location>
        <begin position="1508"/>
        <end position="1521"/>
    </location>
</feature>
<gene>
    <name evidence="3" type="primary">WBGene00109957</name>
</gene>
<evidence type="ECO:0000256" key="1">
    <source>
        <dbReference type="SAM" id="MobiDB-lite"/>
    </source>
</evidence>
<feature type="compositionally biased region" description="Acidic residues" evidence="1">
    <location>
        <begin position="327"/>
        <end position="343"/>
    </location>
</feature>
<feature type="compositionally biased region" description="Low complexity" evidence="1">
    <location>
        <begin position="255"/>
        <end position="312"/>
    </location>
</feature>
<feature type="compositionally biased region" description="Basic and acidic residues" evidence="1">
    <location>
        <begin position="166"/>
        <end position="196"/>
    </location>
</feature>